<reference evidence="5 6" key="1">
    <citation type="journal article" date="2020" name="Microb. Ecol.">
        <title>Ecogenomics of the Marine Benthic Filamentous Cyanobacterium Adonisia.</title>
        <authorList>
            <person name="Walter J.M."/>
            <person name="Coutinho F.H."/>
            <person name="Leomil L."/>
            <person name="Hargreaves P.I."/>
            <person name="Campeao M.E."/>
            <person name="Vieira V.V."/>
            <person name="Silva B.S."/>
            <person name="Fistarol G.O."/>
            <person name="Salomon P.S."/>
            <person name="Sawabe T."/>
            <person name="Mino S."/>
            <person name="Hosokawa M."/>
            <person name="Miyashita H."/>
            <person name="Maruyama F."/>
            <person name="van Verk M.C."/>
            <person name="Dutilh B.E."/>
            <person name="Thompson C.C."/>
            <person name="Thompson F.L."/>
        </authorList>
    </citation>
    <scope>NUCLEOTIDE SEQUENCE [LARGE SCALE GENOMIC DNA]</scope>
    <source>
        <strain evidence="5 6">CCMR0082</strain>
    </source>
</reference>
<dbReference type="NCBIfam" id="TIGR02937">
    <property type="entry name" value="sigma70-ECF"/>
    <property type="match status" value="1"/>
</dbReference>
<dbReference type="Proteomes" id="UP000473574">
    <property type="component" value="Unassembled WGS sequence"/>
</dbReference>
<comment type="caution">
    <text evidence="5">The sequence shown here is derived from an EMBL/GenBank/DDBJ whole genome shotgun (WGS) entry which is preliminary data.</text>
</comment>
<evidence type="ECO:0000313" key="5">
    <source>
        <dbReference type="EMBL" id="NEZ62390.1"/>
    </source>
</evidence>
<dbReference type="EMBL" id="QZCE01000001">
    <property type="protein sequence ID" value="NEZ62390.1"/>
    <property type="molecule type" value="Genomic_DNA"/>
</dbReference>
<keyword evidence="4" id="KW-0804">Transcription</keyword>
<proteinExistence type="predicted"/>
<dbReference type="GO" id="GO:0003677">
    <property type="term" value="F:DNA binding"/>
    <property type="evidence" value="ECO:0007669"/>
    <property type="project" value="UniProtKB-KW"/>
</dbReference>
<sequence>MRPRTEILAIFSTFIQFEGDRFDAWVSEPRLARNMQQQLLQNRPLEHSEKDWVLYWYRLREENPDATKHLWAYLQEPCYWAADHVTRRFPMVQCSLADGFQIAIAHVDRILNGYNPDYSSNLRAYARTAFGNCLRDQLRQQQAINISSDWGLLRRLSQTQLKNSLQSAGYIHLDPLILIWKCFKDVCIPEPGRLVRGLQPPNKEQLQAISARYNQLRYNLIPNSNGVDISIDVGTKELLRELTQLAAIARSYLTPSITSLNQPQYDDSGEEQLDALQTHDTPMTELLATEDYKEQQLRAQQIGAILKNEVANLDAPSQTLLTLYYQQALTQNDIANQLDIKQYQVSRKLSRIRQRLLLSVTTWSQETLHIPNEATVLASVSEVIHEWLQRHYSPELPKVLE</sequence>
<name>A0A6M0S2A6_9CYAN</name>
<evidence type="ECO:0000256" key="3">
    <source>
        <dbReference type="ARBA" id="ARBA00023125"/>
    </source>
</evidence>
<dbReference type="GO" id="GO:0016987">
    <property type="term" value="F:sigma factor activity"/>
    <property type="evidence" value="ECO:0007669"/>
    <property type="project" value="UniProtKB-KW"/>
</dbReference>
<dbReference type="AlphaFoldDB" id="A0A6M0S2A6"/>
<evidence type="ECO:0000256" key="4">
    <source>
        <dbReference type="ARBA" id="ARBA00023163"/>
    </source>
</evidence>
<protein>
    <submittedName>
        <fullName evidence="5">Sigma-70 family RNA polymerase sigma factor</fullName>
    </submittedName>
</protein>
<keyword evidence="2" id="KW-0731">Sigma factor</keyword>
<keyword evidence="1" id="KW-0805">Transcription regulation</keyword>
<dbReference type="GO" id="GO:0006352">
    <property type="term" value="P:DNA-templated transcription initiation"/>
    <property type="evidence" value="ECO:0007669"/>
    <property type="project" value="InterPro"/>
</dbReference>
<dbReference type="InterPro" id="IPR013324">
    <property type="entry name" value="RNA_pol_sigma_r3/r4-like"/>
</dbReference>
<evidence type="ECO:0000313" key="6">
    <source>
        <dbReference type="Proteomes" id="UP000473574"/>
    </source>
</evidence>
<dbReference type="PANTHER" id="PTHR30385">
    <property type="entry name" value="SIGMA FACTOR F FLAGELLAR"/>
    <property type="match status" value="1"/>
</dbReference>
<dbReference type="Gene3D" id="1.10.10.60">
    <property type="entry name" value="Homeodomain-like"/>
    <property type="match status" value="1"/>
</dbReference>
<accession>A0A6M0S2A6</accession>
<evidence type="ECO:0000256" key="2">
    <source>
        <dbReference type="ARBA" id="ARBA00023082"/>
    </source>
</evidence>
<organism evidence="5 6">
    <name type="scientific">Adonisia turfae CCMR0082</name>
    <dbReference type="NCBI Taxonomy" id="2304604"/>
    <lineage>
        <taxon>Bacteria</taxon>
        <taxon>Bacillati</taxon>
        <taxon>Cyanobacteriota</taxon>
        <taxon>Adonisia</taxon>
        <taxon>Adonisia turfae</taxon>
    </lineage>
</organism>
<evidence type="ECO:0000256" key="1">
    <source>
        <dbReference type="ARBA" id="ARBA00023015"/>
    </source>
</evidence>
<dbReference type="InterPro" id="IPR014284">
    <property type="entry name" value="RNA_pol_sigma-70_dom"/>
</dbReference>
<dbReference type="RefSeq" id="WP_163660792.1">
    <property type="nucleotide sequence ID" value="NZ_QZCE01000001.1"/>
</dbReference>
<dbReference type="PANTHER" id="PTHR30385:SF7">
    <property type="entry name" value="RNA POLYMERASE SIGMA FACTOR FLIA"/>
    <property type="match status" value="1"/>
</dbReference>
<dbReference type="SUPFAM" id="SSF88659">
    <property type="entry name" value="Sigma3 and sigma4 domains of RNA polymerase sigma factors"/>
    <property type="match status" value="1"/>
</dbReference>
<keyword evidence="3" id="KW-0238">DNA-binding</keyword>
<gene>
    <name evidence="5" type="ORF">D0962_06285</name>
</gene>